<evidence type="ECO:0000313" key="1">
    <source>
        <dbReference type="EMBL" id="KQK15004.1"/>
    </source>
</evidence>
<keyword evidence="3" id="KW-1185">Reference proteome</keyword>
<dbReference type="AlphaFoldDB" id="A0A0Q3JSG9"/>
<evidence type="ECO:0000313" key="3">
    <source>
        <dbReference type="Proteomes" id="UP000008810"/>
    </source>
</evidence>
<reference evidence="2" key="3">
    <citation type="submission" date="2018-08" db="UniProtKB">
        <authorList>
            <consortium name="EnsemblPlants"/>
        </authorList>
    </citation>
    <scope>IDENTIFICATION</scope>
    <source>
        <strain evidence="2">cv. Bd21</strain>
    </source>
</reference>
<dbReference type="EnsemblPlants" id="KQK15004">
    <property type="protein sequence ID" value="KQK15004"/>
    <property type="gene ID" value="BRADI_1g20085v3"/>
</dbReference>
<name>A0A0Q3JSG9_BRADI</name>
<gene>
    <name evidence="1" type="ORF">BRADI_1g20085v3</name>
</gene>
<dbReference type="EMBL" id="CM000880">
    <property type="protein sequence ID" value="KQK15004.1"/>
    <property type="molecule type" value="Genomic_DNA"/>
</dbReference>
<reference evidence="1 2" key="1">
    <citation type="journal article" date="2010" name="Nature">
        <title>Genome sequencing and analysis of the model grass Brachypodium distachyon.</title>
        <authorList>
            <consortium name="International Brachypodium Initiative"/>
        </authorList>
    </citation>
    <scope>NUCLEOTIDE SEQUENCE [LARGE SCALE GENOMIC DNA]</scope>
    <source>
        <strain evidence="1 2">Bd21</strain>
    </source>
</reference>
<dbReference type="Gramene" id="KQK15004">
    <property type="protein sequence ID" value="KQK15004"/>
    <property type="gene ID" value="BRADI_1g20085v3"/>
</dbReference>
<dbReference type="InParanoid" id="A0A0Q3JSG9"/>
<reference evidence="1" key="2">
    <citation type="submission" date="2017-06" db="EMBL/GenBank/DDBJ databases">
        <title>WGS assembly of Brachypodium distachyon.</title>
        <authorList>
            <consortium name="The International Brachypodium Initiative"/>
            <person name="Lucas S."/>
            <person name="Harmon-Smith M."/>
            <person name="Lail K."/>
            <person name="Tice H."/>
            <person name="Grimwood J."/>
            <person name="Bruce D."/>
            <person name="Barry K."/>
            <person name="Shu S."/>
            <person name="Lindquist E."/>
            <person name="Wang M."/>
            <person name="Pitluck S."/>
            <person name="Vogel J.P."/>
            <person name="Garvin D.F."/>
            <person name="Mockler T.C."/>
            <person name="Schmutz J."/>
            <person name="Rokhsar D."/>
            <person name="Bevan M.W."/>
        </authorList>
    </citation>
    <scope>NUCLEOTIDE SEQUENCE</scope>
    <source>
        <strain evidence="1">Bd21</strain>
    </source>
</reference>
<protein>
    <submittedName>
        <fullName evidence="1 2">Uncharacterized protein</fullName>
    </submittedName>
</protein>
<sequence>MSASAFVSSSFLIPISSPDLKVSLASLSLSLSSDSSSDSVRGFRLGAAEPHGRSYPVPGVAYSAEACGGGGCLLNWRKVRNFVARL</sequence>
<proteinExistence type="predicted"/>
<evidence type="ECO:0000313" key="2">
    <source>
        <dbReference type="EnsemblPlants" id="KQK15004"/>
    </source>
</evidence>
<organism evidence="1">
    <name type="scientific">Brachypodium distachyon</name>
    <name type="common">Purple false brome</name>
    <name type="synonym">Trachynia distachya</name>
    <dbReference type="NCBI Taxonomy" id="15368"/>
    <lineage>
        <taxon>Eukaryota</taxon>
        <taxon>Viridiplantae</taxon>
        <taxon>Streptophyta</taxon>
        <taxon>Embryophyta</taxon>
        <taxon>Tracheophyta</taxon>
        <taxon>Spermatophyta</taxon>
        <taxon>Magnoliopsida</taxon>
        <taxon>Liliopsida</taxon>
        <taxon>Poales</taxon>
        <taxon>Poaceae</taxon>
        <taxon>BOP clade</taxon>
        <taxon>Pooideae</taxon>
        <taxon>Stipodae</taxon>
        <taxon>Brachypodieae</taxon>
        <taxon>Brachypodium</taxon>
    </lineage>
</organism>
<accession>A0A0Q3JSG9</accession>
<dbReference type="Proteomes" id="UP000008810">
    <property type="component" value="Chromosome 1"/>
</dbReference>